<evidence type="ECO:0000256" key="3">
    <source>
        <dbReference type="ARBA" id="ARBA00022884"/>
    </source>
</evidence>
<comment type="caution">
    <text evidence="9">The sequence shown here is derived from an EMBL/GenBank/DDBJ whole genome shotgun (WGS) entry which is preliminary data.</text>
</comment>
<evidence type="ECO:0000256" key="4">
    <source>
        <dbReference type="ARBA" id="ARBA00023187"/>
    </source>
</evidence>
<evidence type="ECO:0000256" key="1">
    <source>
        <dbReference type="ARBA" id="ARBA00004123"/>
    </source>
</evidence>
<evidence type="ECO:0000259" key="8">
    <source>
        <dbReference type="PROSITE" id="PS50102"/>
    </source>
</evidence>
<proteinExistence type="predicted"/>
<organism evidence="9 10">
    <name type="scientific">Hibiscus sabdariffa</name>
    <name type="common">roselle</name>
    <dbReference type="NCBI Taxonomy" id="183260"/>
    <lineage>
        <taxon>Eukaryota</taxon>
        <taxon>Viridiplantae</taxon>
        <taxon>Streptophyta</taxon>
        <taxon>Embryophyta</taxon>
        <taxon>Tracheophyta</taxon>
        <taxon>Spermatophyta</taxon>
        <taxon>Magnoliopsida</taxon>
        <taxon>eudicotyledons</taxon>
        <taxon>Gunneridae</taxon>
        <taxon>Pentapetalae</taxon>
        <taxon>rosids</taxon>
        <taxon>malvids</taxon>
        <taxon>Malvales</taxon>
        <taxon>Malvaceae</taxon>
        <taxon>Malvoideae</taxon>
        <taxon>Hibiscus</taxon>
    </lineage>
</organism>
<keyword evidence="10" id="KW-1185">Reference proteome</keyword>
<dbReference type="InterPro" id="IPR051106">
    <property type="entry name" value="RNA-bind/splicing_reg"/>
</dbReference>
<dbReference type="InterPro" id="IPR012677">
    <property type="entry name" value="Nucleotide-bd_a/b_plait_sf"/>
</dbReference>
<evidence type="ECO:0000313" key="10">
    <source>
        <dbReference type="Proteomes" id="UP001472677"/>
    </source>
</evidence>
<evidence type="ECO:0000256" key="5">
    <source>
        <dbReference type="ARBA" id="ARBA00023242"/>
    </source>
</evidence>
<dbReference type="EMBL" id="JBBPBM010000043">
    <property type="protein sequence ID" value="KAK8523184.1"/>
    <property type="molecule type" value="Genomic_DNA"/>
</dbReference>
<evidence type="ECO:0000256" key="2">
    <source>
        <dbReference type="ARBA" id="ARBA00022664"/>
    </source>
</evidence>
<dbReference type="SUPFAM" id="SSF54928">
    <property type="entry name" value="RNA-binding domain, RBD"/>
    <property type="match status" value="1"/>
</dbReference>
<evidence type="ECO:0000256" key="7">
    <source>
        <dbReference type="SAM" id="MobiDB-lite"/>
    </source>
</evidence>
<protein>
    <recommendedName>
        <fullName evidence="8">RRM domain-containing protein</fullName>
    </recommendedName>
</protein>
<name>A0ABR2CUI2_9ROSI</name>
<gene>
    <name evidence="9" type="ORF">V6N12_047713</name>
</gene>
<dbReference type="Proteomes" id="UP001472677">
    <property type="component" value="Unassembled WGS sequence"/>
</dbReference>
<comment type="subcellular location">
    <subcellularLocation>
        <location evidence="1">Nucleus</location>
    </subcellularLocation>
</comment>
<feature type="domain" description="RRM" evidence="8">
    <location>
        <begin position="20"/>
        <end position="100"/>
    </location>
</feature>
<dbReference type="CDD" id="cd00590">
    <property type="entry name" value="RRM_SF"/>
    <property type="match status" value="1"/>
</dbReference>
<feature type="compositionally biased region" description="Polar residues" evidence="7">
    <location>
        <begin position="348"/>
        <end position="363"/>
    </location>
</feature>
<dbReference type="Gene3D" id="3.30.70.330">
    <property type="match status" value="1"/>
</dbReference>
<evidence type="ECO:0000313" key="9">
    <source>
        <dbReference type="EMBL" id="KAK8523184.1"/>
    </source>
</evidence>
<dbReference type="SMART" id="SM00360">
    <property type="entry name" value="RRM"/>
    <property type="match status" value="1"/>
</dbReference>
<feature type="region of interest" description="Disordered" evidence="7">
    <location>
        <begin position="322"/>
        <end position="363"/>
    </location>
</feature>
<dbReference type="PANTHER" id="PTHR48028:SF4">
    <property type="entry name" value="SC35-LIKE SPLICING FACTOR"/>
    <property type="match status" value="1"/>
</dbReference>
<dbReference type="Pfam" id="PF00076">
    <property type="entry name" value="RRM_1"/>
    <property type="match status" value="1"/>
</dbReference>
<dbReference type="InterPro" id="IPR035979">
    <property type="entry name" value="RBD_domain_sf"/>
</dbReference>
<keyword evidence="2" id="KW-0507">mRNA processing</keyword>
<keyword evidence="4" id="KW-0508">mRNA splicing</keyword>
<dbReference type="PANTHER" id="PTHR48028">
    <property type="entry name" value="GLYCINE-RICH RNA-BINDING PROTEIN RZ1A"/>
    <property type="match status" value="1"/>
</dbReference>
<dbReference type="PROSITE" id="PS50102">
    <property type="entry name" value="RRM"/>
    <property type="match status" value="1"/>
</dbReference>
<reference evidence="9 10" key="1">
    <citation type="journal article" date="2024" name="G3 (Bethesda)">
        <title>Genome assembly of Hibiscus sabdariffa L. provides insights into metabolisms of medicinal natural products.</title>
        <authorList>
            <person name="Kim T."/>
        </authorList>
    </citation>
    <scope>NUCLEOTIDE SEQUENCE [LARGE SCALE GENOMIC DNA]</scope>
    <source>
        <strain evidence="9">TK-2024</strain>
        <tissue evidence="9">Old leaves</tissue>
    </source>
</reference>
<accession>A0ABR2CUI2</accession>
<keyword evidence="5" id="KW-0539">Nucleus</keyword>
<evidence type="ECO:0000256" key="6">
    <source>
        <dbReference type="PROSITE-ProRule" id="PRU00176"/>
    </source>
</evidence>
<keyword evidence="3 6" id="KW-0694">RNA-binding</keyword>
<dbReference type="InterPro" id="IPR000504">
    <property type="entry name" value="RRM_dom"/>
</dbReference>
<sequence>MGGFRSQQYFHGERQWRRRVSIFVDNVSKRIHFSTLREAFSVYGEIVDVFVAYKNKRRSWKRTTFAFIRFRNWEGARAALDKGDGRIMDGFKVKVFLANKKKFLGENISVGGGARRSSKGGYPIPYASLRDSRSFKEVLLNVGPKDLKCQDQDERALKDSRAGLIARRSKALGSDRVTTTVGGHVDDVEVKVVSVYPKPMVVNDAKWHISIKKEEMNWFRCSLVGTIKSMYNPEVVQTVLSADGFEVVVISDTNMVLDGKMNRFVDPKRGDMDGFSISHGSRLHNVEVGLLNEGCQTGGSGLIKGGLYLAFENGLGSGCNKAGHLDNEVKSSRKGRGKKKSHEESTVRKTLQSNNPVTLLGPNQSKSSLEALEEAQATLVTGERLGIEFHASRGVVLNRLVTVEMKELERYRYGLFAFVL</sequence>